<protein>
    <recommendedName>
        <fullName evidence="4">Phosphatidic acid phosphatase type 2/haloperoxidase domain-containing protein</fullName>
    </recommendedName>
</protein>
<evidence type="ECO:0000313" key="2">
    <source>
        <dbReference type="EMBL" id="GGB46388.1"/>
    </source>
</evidence>
<evidence type="ECO:0000256" key="1">
    <source>
        <dbReference type="SAM" id="Phobius"/>
    </source>
</evidence>
<dbReference type="InterPro" id="IPR036938">
    <property type="entry name" value="PAP2/HPO_sf"/>
</dbReference>
<dbReference type="EMBL" id="BMJD01000019">
    <property type="protein sequence ID" value="GGB46388.1"/>
    <property type="molecule type" value="Genomic_DNA"/>
</dbReference>
<keyword evidence="1" id="KW-0472">Membrane</keyword>
<proteinExistence type="predicted"/>
<keyword evidence="1" id="KW-1133">Transmembrane helix</keyword>
<organism evidence="2 3">
    <name type="scientific">Lentibacillus populi</name>
    <dbReference type="NCBI Taxonomy" id="1827502"/>
    <lineage>
        <taxon>Bacteria</taxon>
        <taxon>Bacillati</taxon>
        <taxon>Bacillota</taxon>
        <taxon>Bacilli</taxon>
        <taxon>Bacillales</taxon>
        <taxon>Bacillaceae</taxon>
        <taxon>Lentibacillus</taxon>
    </lineage>
</organism>
<dbReference type="RefSeq" id="WP_088051580.1">
    <property type="nucleotide sequence ID" value="NZ_BMJD01000019.1"/>
</dbReference>
<dbReference type="SUPFAM" id="SSF48317">
    <property type="entry name" value="Acid phosphatase/Vanadium-dependent haloperoxidase"/>
    <property type="match status" value="1"/>
</dbReference>
<feature type="transmembrane region" description="Helical" evidence="1">
    <location>
        <begin position="17"/>
        <end position="35"/>
    </location>
</feature>
<gene>
    <name evidence="2" type="ORF">GCM10011409_24930</name>
</gene>
<keyword evidence="1" id="KW-0812">Transmembrane</keyword>
<keyword evidence="3" id="KW-1185">Reference proteome</keyword>
<reference evidence="2" key="2">
    <citation type="submission" date="2020-09" db="EMBL/GenBank/DDBJ databases">
        <authorList>
            <person name="Sun Q."/>
            <person name="Zhou Y."/>
        </authorList>
    </citation>
    <scope>NUCLEOTIDE SEQUENCE</scope>
    <source>
        <strain evidence="2">CGMCC 1.15454</strain>
    </source>
</reference>
<evidence type="ECO:0008006" key="4">
    <source>
        <dbReference type="Google" id="ProtNLM"/>
    </source>
</evidence>
<dbReference type="Proteomes" id="UP000621492">
    <property type="component" value="Unassembled WGS sequence"/>
</dbReference>
<sequence length="65" mass="6903">MSDFPVFGVGVHYPGDVLAAAILGIFASAVACRFVSKLILVKKLLGIYEKGEQIILPSKKKARGA</sequence>
<evidence type="ECO:0000313" key="3">
    <source>
        <dbReference type="Proteomes" id="UP000621492"/>
    </source>
</evidence>
<accession>A0A9W5TYS1</accession>
<dbReference type="Gene3D" id="1.20.144.10">
    <property type="entry name" value="Phosphatidic acid phosphatase type 2/haloperoxidase"/>
    <property type="match status" value="1"/>
</dbReference>
<name>A0A9W5TYS1_9BACI</name>
<dbReference type="AlphaFoldDB" id="A0A9W5TYS1"/>
<reference evidence="2" key="1">
    <citation type="journal article" date="2014" name="Int. J. Syst. Evol. Microbiol.">
        <title>Complete genome sequence of Corynebacterium casei LMG S-19264T (=DSM 44701T), isolated from a smear-ripened cheese.</title>
        <authorList>
            <consortium name="US DOE Joint Genome Institute (JGI-PGF)"/>
            <person name="Walter F."/>
            <person name="Albersmeier A."/>
            <person name="Kalinowski J."/>
            <person name="Ruckert C."/>
        </authorList>
    </citation>
    <scope>NUCLEOTIDE SEQUENCE</scope>
    <source>
        <strain evidence="2">CGMCC 1.15454</strain>
    </source>
</reference>
<comment type="caution">
    <text evidence="2">The sequence shown here is derived from an EMBL/GenBank/DDBJ whole genome shotgun (WGS) entry which is preliminary data.</text>
</comment>